<accession>A0A4R1S4P7</accession>
<dbReference type="PANTHER" id="PTHR33308">
    <property type="entry name" value="PEPTIDOGLYCAN HYDROLASE FLGJ"/>
    <property type="match status" value="1"/>
</dbReference>
<dbReference type="RefSeq" id="WP_132013240.1">
    <property type="nucleotide sequence ID" value="NZ_SLUN01000004.1"/>
</dbReference>
<feature type="domain" description="Mannosyl-glycoprotein endo-beta-N-acetylglucosamidase-like" evidence="2">
    <location>
        <begin position="11"/>
        <end position="158"/>
    </location>
</feature>
<dbReference type="AlphaFoldDB" id="A0A4R1S4P7"/>
<dbReference type="OrthoDB" id="977752at2"/>
<name>A0A4R1S4P7_HYDET</name>
<organism evidence="3 4">
    <name type="scientific">Hydrogenispora ethanolica</name>
    <dbReference type="NCBI Taxonomy" id="1082276"/>
    <lineage>
        <taxon>Bacteria</taxon>
        <taxon>Bacillati</taxon>
        <taxon>Bacillota</taxon>
        <taxon>Hydrogenispora</taxon>
    </lineage>
</organism>
<dbReference type="InterPro" id="IPR002901">
    <property type="entry name" value="MGlyc_endo_b_GlcNAc-like_dom"/>
</dbReference>
<dbReference type="Pfam" id="PF01832">
    <property type="entry name" value="Glucosaminidase"/>
    <property type="match status" value="1"/>
</dbReference>
<dbReference type="Proteomes" id="UP000295008">
    <property type="component" value="Unassembled WGS sequence"/>
</dbReference>
<dbReference type="PANTHER" id="PTHR33308:SF9">
    <property type="entry name" value="PEPTIDOGLYCAN HYDROLASE FLGJ"/>
    <property type="match status" value="1"/>
</dbReference>
<evidence type="ECO:0000313" key="3">
    <source>
        <dbReference type="EMBL" id="TCL74255.1"/>
    </source>
</evidence>
<evidence type="ECO:0000256" key="1">
    <source>
        <dbReference type="ARBA" id="ARBA00022801"/>
    </source>
</evidence>
<dbReference type="SMART" id="SM00047">
    <property type="entry name" value="LYZ2"/>
    <property type="match status" value="1"/>
</dbReference>
<reference evidence="3 4" key="1">
    <citation type="submission" date="2019-03" db="EMBL/GenBank/DDBJ databases">
        <title>Genomic Encyclopedia of Type Strains, Phase IV (KMG-IV): sequencing the most valuable type-strain genomes for metagenomic binning, comparative biology and taxonomic classification.</title>
        <authorList>
            <person name="Goeker M."/>
        </authorList>
    </citation>
    <scope>NUCLEOTIDE SEQUENCE [LARGE SCALE GENOMIC DNA]</scope>
    <source>
        <strain evidence="3 4">LX-B</strain>
    </source>
</reference>
<protein>
    <submittedName>
        <fullName evidence="3">Mannosyl-glycoprotein endo-beta-N-acetylglucosaminidase</fullName>
    </submittedName>
</protein>
<gene>
    <name evidence="3" type="ORF">EDC14_1004193</name>
</gene>
<keyword evidence="4" id="KW-1185">Reference proteome</keyword>
<dbReference type="GO" id="GO:0004040">
    <property type="term" value="F:amidase activity"/>
    <property type="evidence" value="ECO:0007669"/>
    <property type="project" value="InterPro"/>
</dbReference>
<proteinExistence type="predicted"/>
<sequence>MTKSDFIRQMELAWQQATALGININKAVVFAQAALESGWGNSGLAQKANNLFGIKAAKAWNGQTLALPTKEWSRERGWYTTSANWCKWPDWSGCIVYYAGMLKRLSWFRDALQHVNCADDFLRALLPEPGQPGWATDPNYFSKVRMVGAKIERLGGPKWI</sequence>
<evidence type="ECO:0000313" key="4">
    <source>
        <dbReference type="Proteomes" id="UP000295008"/>
    </source>
</evidence>
<keyword evidence="1" id="KW-0378">Hydrolase</keyword>
<dbReference type="Gene3D" id="1.10.530.10">
    <property type="match status" value="1"/>
</dbReference>
<dbReference type="InterPro" id="IPR051056">
    <property type="entry name" value="Glycosyl_Hydrolase_73"/>
</dbReference>
<dbReference type="EMBL" id="SLUN01000004">
    <property type="protein sequence ID" value="TCL74255.1"/>
    <property type="molecule type" value="Genomic_DNA"/>
</dbReference>
<comment type="caution">
    <text evidence="3">The sequence shown here is derived from an EMBL/GenBank/DDBJ whole genome shotgun (WGS) entry which is preliminary data.</text>
</comment>
<evidence type="ECO:0000259" key="2">
    <source>
        <dbReference type="SMART" id="SM00047"/>
    </source>
</evidence>